<protein>
    <recommendedName>
        <fullName evidence="4">NADH dehydrogenase [ubiquinone] 1 beta subcomplex subunit 8, mitochondrial</fullName>
    </recommendedName>
</protein>
<feature type="transmembrane region" description="Helical" evidence="1">
    <location>
        <begin position="126"/>
        <end position="146"/>
    </location>
</feature>
<keyword evidence="1" id="KW-0472">Membrane</keyword>
<evidence type="ECO:0000313" key="2">
    <source>
        <dbReference type="EMBL" id="CAH0108107.1"/>
    </source>
</evidence>
<dbReference type="EMBL" id="CAKKLH010000281">
    <property type="protein sequence ID" value="CAH0108107.1"/>
    <property type="molecule type" value="Genomic_DNA"/>
</dbReference>
<dbReference type="InterPro" id="IPR008699">
    <property type="entry name" value="NDUFB8"/>
</dbReference>
<evidence type="ECO:0008006" key="4">
    <source>
        <dbReference type="Google" id="ProtNLM"/>
    </source>
</evidence>
<dbReference type="AlphaFoldDB" id="A0A8J2RT64"/>
<accession>A0A8J2RT64</accession>
<dbReference type="GO" id="GO:0005739">
    <property type="term" value="C:mitochondrion"/>
    <property type="evidence" value="ECO:0007669"/>
    <property type="project" value="InterPro"/>
</dbReference>
<dbReference type="OrthoDB" id="2014058at2759"/>
<sequence>MAALVKKALFHPVLRNNGVARLQFVRLAGYWNKDWKPGPYPKTDAERIAAAKKYGLLPQDYEPYPDDGFGYGDYPKLPLVSADMKDPLYNWDYPEMKRNFGEPLHTQYDAYTEERMSNARTQHSPMYMLGCFLGVMGAFLAVHILIEYNHWYLEHPWTPPQRPKEGKIHYTYEPLD</sequence>
<evidence type="ECO:0000313" key="3">
    <source>
        <dbReference type="Proteomes" id="UP000789390"/>
    </source>
</evidence>
<dbReference type="PANTHER" id="PTHR12840">
    <property type="entry name" value="NADH-UBIQUINONE OXIDOREDUCTASE ASHI SUBUNIT"/>
    <property type="match status" value="1"/>
</dbReference>
<keyword evidence="1" id="KW-0812">Transmembrane</keyword>
<dbReference type="Pfam" id="PF05821">
    <property type="entry name" value="NDUF_B8"/>
    <property type="match status" value="1"/>
</dbReference>
<name>A0A8J2RT64_9CRUS</name>
<dbReference type="Proteomes" id="UP000789390">
    <property type="component" value="Unassembled WGS sequence"/>
</dbReference>
<organism evidence="2 3">
    <name type="scientific">Daphnia galeata</name>
    <dbReference type="NCBI Taxonomy" id="27404"/>
    <lineage>
        <taxon>Eukaryota</taxon>
        <taxon>Metazoa</taxon>
        <taxon>Ecdysozoa</taxon>
        <taxon>Arthropoda</taxon>
        <taxon>Crustacea</taxon>
        <taxon>Branchiopoda</taxon>
        <taxon>Diplostraca</taxon>
        <taxon>Cladocera</taxon>
        <taxon>Anomopoda</taxon>
        <taxon>Daphniidae</taxon>
        <taxon>Daphnia</taxon>
    </lineage>
</organism>
<proteinExistence type="predicted"/>
<evidence type="ECO:0000256" key="1">
    <source>
        <dbReference type="SAM" id="Phobius"/>
    </source>
</evidence>
<comment type="caution">
    <text evidence="2">The sequence shown here is derived from an EMBL/GenBank/DDBJ whole genome shotgun (WGS) entry which is preliminary data.</text>
</comment>
<reference evidence="2" key="1">
    <citation type="submission" date="2021-11" db="EMBL/GenBank/DDBJ databases">
        <authorList>
            <person name="Schell T."/>
        </authorList>
    </citation>
    <scope>NUCLEOTIDE SEQUENCE</scope>
    <source>
        <strain evidence="2">M5</strain>
    </source>
</reference>
<keyword evidence="3" id="KW-1185">Reference proteome</keyword>
<dbReference type="PANTHER" id="PTHR12840:SF1">
    <property type="entry name" value="NADH DEHYDROGENASE [UBIQUINONE] 1 BETA SUBCOMPLEX SUBUNIT 8, MITOCHONDRIAL"/>
    <property type="match status" value="1"/>
</dbReference>
<gene>
    <name evidence="2" type="ORF">DGAL_LOCUS11473</name>
</gene>
<keyword evidence="1" id="KW-1133">Transmembrane helix</keyword>